<feature type="region of interest" description="Disordered" evidence="1">
    <location>
        <begin position="1"/>
        <end position="74"/>
    </location>
</feature>
<dbReference type="Proteomes" id="UP000053235">
    <property type="component" value="Unassembled WGS sequence"/>
</dbReference>
<dbReference type="EMBL" id="CXWD01000023">
    <property type="protein sequence ID" value="CTQ75781.1"/>
    <property type="molecule type" value="Genomic_DNA"/>
</dbReference>
<gene>
    <name evidence="2" type="ORF">LAX5112_04357</name>
</gene>
<dbReference type="RefSeq" id="WP_055673579.1">
    <property type="nucleotide sequence ID" value="NZ_CXWD01000023.1"/>
</dbReference>
<dbReference type="STRING" id="388408.LAX5112_04357"/>
<proteinExistence type="predicted"/>
<evidence type="ECO:0000313" key="3">
    <source>
        <dbReference type="Proteomes" id="UP000053235"/>
    </source>
</evidence>
<sequence length="74" mass="7482">MVDRKKPQDDQKKVVNEPFPGGVFPGAGGGSVPSHDDVAPLSVSQGDAPKGPRKVPGGGTPYTPPSGTPTESDT</sequence>
<evidence type="ECO:0000313" key="2">
    <source>
        <dbReference type="EMBL" id="CTQ75781.1"/>
    </source>
</evidence>
<name>A0A0M7AMN2_9HYPH</name>
<keyword evidence="3" id="KW-1185">Reference proteome</keyword>
<accession>A0A0M7AMN2</accession>
<dbReference type="AlphaFoldDB" id="A0A0M7AMN2"/>
<reference evidence="3" key="1">
    <citation type="submission" date="2015-07" db="EMBL/GenBank/DDBJ databases">
        <authorList>
            <person name="Rodrigo-Torres Lidia"/>
            <person name="Arahal R.David."/>
        </authorList>
    </citation>
    <scope>NUCLEOTIDE SEQUENCE [LARGE SCALE GENOMIC DNA]</scope>
    <source>
        <strain evidence="3">CECT 5112</strain>
    </source>
</reference>
<protein>
    <submittedName>
        <fullName evidence="2">Uncharacterized protein</fullName>
    </submittedName>
</protein>
<evidence type="ECO:0000256" key="1">
    <source>
        <dbReference type="SAM" id="MobiDB-lite"/>
    </source>
</evidence>
<feature type="compositionally biased region" description="Basic and acidic residues" evidence="1">
    <location>
        <begin position="1"/>
        <end position="15"/>
    </location>
</feature>
<organism evidence="2 3">
    <name type="scientific">Roseibium alexandrii</name>
    <dbReference type="NCBI Taxonomy" id="388408"/>
    <lineage>
        <taxon>Bacteria</taxon>
        <taxon>Pseudomonadati</taxon>
        <taxon>Pseudomonadota</taxon>
        <taxon>Alphaproteobacteria</taxon>
        <taxon>Hyphomicrobiales</taxon>
        <taxon>Stappiaceae</taxon>
        <taxon>Roseibium</taxon>
    </lineage>
</organism>